<accession>I3UCA5</accession>
<dbReference type="KEGG" id="aka:TKWG_12425"/>
<dbReference type="RefSeq" id="WP_014750734.1">
    <property type="nucleotide sequence ID" value="NC_017964.1"/>
</dbReference>
<protein>
    <submittedName>
        <fullName evidence="1">Uncharacterized protein</fullName>
    </submittedName>
</protein>
<dbReference type="STRING" id="1036672.TKWG_12425"/>
<proteinExistence type="predicted"/>
<sequence>MSDLAQLLGLRAEHALAQLFSDNDLRVLTVYEAKPSHARAADRSDPLHEARAQETTSLWCLAPIDTEN</sequence>
<dbReference type="HOGENOM" id="CLU_2784623_0_0_4"/>
<keyword evidence="2" id="KW-1185">Reference proteome</keyword>
<evidence type="ECO:0000313" key="2">
    <source>
        <dbReference type="Proteomes" id="UP000005267"/>
    </source>
</evidence>
<gene>
    <name evidence="1" type="ordered locus">TKWG_12425</name>
</gene>
<reference evidence="2" key="2">
    <citation type="journal article" date="2013" name="PLoS ONE">
        <title>Genome implosion elicits host-confinement in Alcaligenaceae: evidence from the comparative genomics of Tetrathiobacter kashmirensis, a pathogen in the making.</title>
        <authorList>
            <person name="Ghosh W."/>
            <person name="Alam M."/>
            <person name="Roy C."/>
            <person name="Pyne P."/>
            <person name="George A."/>
            <person name="Chakraborty R."/>
            <person name="Majumder S."/>
            <person name="Agarwal A."/>
            <person name="Chakraborty S."/>
            <person name="Majumdar S."/>
            <person name="Gupta S.K."/>
        </authorList>
    </citation>
    <scope>NUCLEOTIDE SEQUENCE [LARGE SCALE GENOMIC DNA]</scope>
    <source>
        <strain evidence="2">WT001</strain>
    </source>
</reference>
<dbReference type="AlphaFoldDB" id="I3UCA5"/>
<reference evidence="1 2" key="1">
    <citation type="journal article" date="2011" name="J. Bacteriol.">
        <title>Whole-genome shotgun sequencing of the sulfur-oxidizing chemoautotroph Tetrathiobacter kashmirensis.</title>
        <authorList>
            <person name="Ghosh W."/>
            <person name="George A."/>
            <person name="Agarwal A."/>
            <person name="Raj P."/>
            <person name="Alam M."/>
            <person name="Pyne P."/>
            <person name="Das Gupta S.K."/>
        </authorList>
    </citation>
    <scope>NUCLEOTIDE SEQUENCE [LARGE SCALE GENOMIC DNA]</scope>
    <source>
        <strain evidence="1 2">WT001</strain>
    </source>
</reference>
<evidence type="ECO:0000313" key="1">
    <source>
        <dbReference type="EMBL" id="AFK62643.1"/>
    </source>
</evidence>
<dbReference type="EMBL" id="CP003555">
    <property type="protein sequence ID" value="AFK62643.1"/>
    <property type="molecule type" value="Genomic_DNA"/>
</dbReference>
<organism evidence="1 2">
    <name type="scientific">Advenella kashmirensis (strain DSM 17095 / LMG 22695 / WT001)</name>
    <name type="common">Tetrathiobacter kashmirensis</name>
    <dbReference type="NCBI Taxonomy" id="1036672"/>
    <lineage>
        <taxon>Bacteria</taxon>
        <taxon>Pseudomonadati</taxon>
        <taxon>Pseudomonadota</taxon>
        <taxon>Betaproteobacteria</taxon>
        <taxon>Burkholderiales</taxon>
        <taxon>Alcaligenaceae</taxon>
    </lineage>
</organism>
<dbReference type="Proteomes" id="UP000005267">
    <property type="component" value="Chromosome"/>
</dbReference>
<name>I3UCA5_ADVKW</name>